<feature type="transmembrane region" description="Helical" evidence="1">
    <location>
        <begin position="43"/>
        <end position="62"/>
    </location>
</feature>
<dbReference type="EMBL" id="QFAY01000007">
    <property type="protein sequence ID" value="MBP2620670.1"/>
    <property type="molecule type" value="Genomic_DNA"/>
</dbReference>
<gene>
    <name evidence="2" type="ORF">DHL47_04815</name>
</gene>
<evidence type="ECO:0000313" key="3">
    <source>
        <dbReference type="Proteomes" id="UP001519349"/>
    </source>
</evidence>
<keyword evidence="3" id="KW-1185">Reference proteome</keyword>
<protein>
    <submittedName>
        <fullName evidence="2">Uncharacterized protein</fullName>
    </submittedName>
</protein>
<evidence type="ECO:0000256" key="1">
    <source>
        <dbReference type="SAM" id="Phobius"/>
    </source>
</evidence>
<name>A0ABS5AW15_9STRE</name>
<reference evidence="2 3" key="1">
    <citation type="submission" date="2018-05" db="EMBL/GenBank/DDBJ databases">
        <title>Draft genome sequence of Streptococcus panodentis CCUG 70867T.</title>
        <authorList>
            <person name="Salva-Serra F."/>
            <person name="Mendez V."/>
            <person name="Jaen-Luchoro D."/>
            <person name="Gonzales-Siles L."/>
            <person name="Karlsson R."/>
            <person name="Engstrom-Jakobsson H."/>
            <person name="Busquets A."/>
            <person name="Gomila M."/>
            <person name="Pineiro-Iglesias B."/>
            <person name="Bennasar-Figueras A."/>
            <person name="Seeger M."/>
            <person name="Moore E."/>
        </authorList>
    </citation>
    <scope>NUCLEOTIDE SEQUENCE [LARGE SCALE GENOMIC DNA]</scope>
    <source>
        <strain evidence="2 3">CCUG 70867</strain>
    </source>
</reference>
<keyword evidence="1" id="KW-0472">Membrane</keyword>
<organism evidence="2 3">
    <name type="scientific">Streptococcus panodentis</name>
    <dbReference type="NCBI Taxonomy" id="1581472"/>
    <lineage>
        <taxon>Bacteria</taxon>
        <taxon>Bacillati</taxon>
        <taxon>Bacillota</taxon>
        <taxon>Bacilli</taxon>
        <taxon>Lactobacillales</taxon>
        <taxon>Streptococcaceae</taxon>
        <taxon>Streptococcus</taxon>
    </lineage>
</organism>
<accession>A0ABS5AW15</accession>
<keyword evidence="1" id="KW-1133">Transmembrane helix</keyword>
<dbReference type="RefSeq" id="WP_209551069.1">
    <property type="nucleotide sequence ID" value="NZ_QFAY01000007.1"/>
</dbReference>
<keyword evidence="1" id="KW-0812">Transmembrane</keyword>
<proteinExistence type="predicted"/>
<evidence type="ECO:0000313" key="2">
    <source>
        <dbReference type="EMBL" id="MBP2620670.1"/>
    </source>
</evidence>
<sequence length="63" mass="7098">MLGQYDSSLSESASLAIECKFSRFEYPVPEKAEKENFLKNNSIALLLGRAFVILEIVIYLGLK</sequence>
<dbReference type="Proteomes" id="UP001519349">
    <property type="component" value="Unassembled WGS sequence"/>
</dbReference>
<comment type="caution">
    <text evidence="2">The sequence shown here is derived from an EMBL/GenBank/DDBJ whole genome shotgun (WGS) entry which is preliminary data.</text>
</comment>